<dbReference type="Proteomes" id="UP000181661">
    <property type="component" value="Unassembled WGS sequence"/>
</dbReference>
<gene>
    <name evidence="1" type="ORF">BFL40_29880</name>
    <name evidence="2" type="ORF">SAMN04515675_0469</name>
</gene>
<keyword evidence="4" id="KW-1185">Reference proteome</keyword>
<dbReference type="Proteomes" id="UP000182179">
    <property type="component" value="Unassembled WGS sequence"/>
</dbReference>
<evidence type="ECO:0000313" key="2">
    <source>
        <dbReference type="EMBL" id="SED26178.1"/>
    </source>
</evidence>
<dbReference type="OrthoDB" id="7875280at2"/>
<protein>
    <submittedName>
        <fullName evidence="1">Uncharacterized protein</fullName>
    </submittedName>
</protein>
<dbReference type="EMBL" id="MDDR01000061">
    <property type="protein sequence ID" value="OIN44500.1"/>
    <property type="molecule type" value="Genomic_DNA"/>
</dbReference>
<reference evidence="2 4" key="2">
    <citation type="submission" date="2016-10" db="EMBL/GenBank/DDBJ databases">
        <authorList>
            <person name="Varghese N."/>
            <person name="Submissions S."/>
        </authorList>
    </citation>
    <scope>NUCLEOTIDE SEQUENCE [LARGE SCALE GENOMIC DNA]</scope>
    <source>
        <strain evidence="2 4">BS2773</strain>
    </source>
</reference>
<dbReference type="RefSeq" id="WP_071487321.1">
    <property type="nucleotide sequence ID" value="NZ_FNTS01000002.1"/>
</dbReference>
<evidence type="ECO:0000313" key="1">
    <source>
        <dbReference type="EMBL" id="OIN44500.1"/>
    </source>
</evidence>
<dbReference type="AlphaFoldDB" id="A0A1S2UEC1"/>
<name>A0A1S2UEC1_9PSED</name>
<evidence type="ECO:0000313" key="4">
    <source>
        <dbReference type="Proteomes" id="UP000182179"/>
    </source>
</evidence>
<dbReference type="EMBL" id="FNTS01000002">
    <property type="protein sequence ID" value="SED26178.1"/>
    <property type="molecule type" value="Genomic_DNA"/>
</dbReference>
<sequence>MKGFAVSKETGGWVPVDSEDDVPEGFVFSKAQPDKCSDRNEDIERKRKLAYADPVTGSDRYLAEAMSKRVSGDEDAAKAAEAAHVVRKEQIRKELPWLT</sequence>
<evidence type="ECO:0000313" key="3">
    <source>
        <dbReference type="Proteomes" id="UP000181661"/>
    </source>
</evidence>
<proteinExistence type="predicted"/>
<organism evidence="1 3">
    <name type="scientific">Pseudomonas costantinii</name>
    <dbReference type="NCBI Taxonomy" id="168469"/>
    <lineage>
        <taxon>Bacteria</taxon>
        <taxon>Pseudomonadati</taxon>
        <taxon>Pseudomonadota</taxon>
        <taxon>Gammaproteobacteria</taxon>
        <taxon>Pseudomonadales</taxon>
        <taxon>Pseudomonadaceae</taxon>
        <taxon>Pseudomonas</taxon>
    </lineage>
</organism>
<comment type="caution">
    <text evidence="1">The sequence shown here is derived from an EMBL/GenBank/DDBJ whole genome shotgun (WGS) entry which is preliminary data.</text>
</comment>
<reference evidence="1 3" key="1">
    <citation type="submission" date="2016-08" db="EMBL/GenBank/DDBJ databases">
        <title>Draft genome sequence of Pseudomonas costantinii LMG 22119, type strain isolated from cultivated mushroom (Agaricus bisporus) sporophores.</title>
        <authorList>
            <person name="Tambong J.T."/>
        </authorList>
    </citation>
    <scope>NUCLEOTIDE SEQUENCE [LARGE SCALE GENOMIC DNA]</scope>
    <source>
        <strain evidence="1 3">LMG 22119</strain>
    </source>
</reference>
<accession>A0A1S2UEC1</accession>